<accession>A0AAD2CMD7</accession>
<organism evidence="2 3">
    <name type="scientific">Cylindrotheca closterium</name>
    <dbReference type="NCBI Taxonomy" id="2856"/>
    <lineage>
        <taxon>Eukaryota</taxon>
        <taxon>Sar</taxon>
        <taxon>Stramenopiles</taxon>
        <taxon>Ochrophyta</taxon>
        <taxon>Bacillariophyta</taxon>
        <taxon>Bacillariophyceae</taxon>
        <taxon>Bacillariophycidae</taxon>
        <taxon>Bacillariales</taxon>
        <taxon>Bacillariaceae</taxon>
        <taxon>Cylindrotheca</taxon>
    </lineage>
</organism>
<evidence type="ECO:0000313" key="2">
    <source>
        <dbReference type="EMBL" id="CAJ1939498.1"/>
    </source>
</evidence>
<gene>
    <name evidence="2" type="ORF">CYCCA115_LOCUS6615</name>
</gene>
<feature type="domain" description="Orc1-like AAA ATPase" evidence="1">
    <location>
        <begin position="89"/>
        <end position="299"/>
    </location>
</feature>
<dbReference type="PANTHER" id="PTHR43642:SF1">
    <property type="entry name" value="HYBRID SIGNAL TRANSDUCTION HISTIDINE KINASE G"/>
    <property type="match status" value="1"/>
</dbReference>
<dbReference type="InterPro" id="IPR041664">
    <property type="entry name" value="AAA_16"/>
</dbReference>
<protein>
    <recommendedName>
        <fullName evidence="1">Orc1-like AAA ATPase domain-containing protein</fullName>
    </recommendedName>
</protein>
<dbReference type="EMBL" id="CAKOGP040000802">
    <property type="protein sequence ID" value="CAJ1939498.1"/>
    <property type="molecule type" value="Genomic_DNA"/>
</dbReference>
<proteinExistence type="predicted"/>
<dbReference type="InterPro" id="IPR053159">
    <property type="entry name" value="Hybrid_Histidine_Kinase"/>
</dbReference>
<comment type="caution">
    <text evidence="2">The sequence shown here is derived from an EMBL/GenBank/DDBJ whole genome shotgun (WGS) entry which is preliminary data.</text>
</comment>
<dbReference type="AlphaFoldDB" id="A0AAD2CMD7"/>
<evidence type="ECO:0000259" key="1">
    <source>
        <dbReference type="Pfam" id="PF13191"/>
    </source>
</evidence>
<dbReference type="Proteomes" id="UP001295423">
    <property type="component" value="Unassembled WGS sequence"/>
</dbReference>
<dbReference type="Pfam" id="PF13191">
    <property type="entry name" value="AAA_16"/>
    <property type="match status" value="1"/>
</dbReference>
<reference evidence="2" key="1">
    <citation type="submission" date="2023-08" db="EMBL/GenBank/DDBJ databases">
        <authorList>
            <person name="Audoor S."/>
            <person name="Bilcke G."/>
        </authorList>
    </citation>
    <scope>NUCLEOTIDE SEQUENCE</scope>
</reference>
<dbReference type="PANTHER" id="PTHR43642">
    <property type="entry name" value="HYBRID SIGNAL TRANSDUCTION HISTIDINE KINASE G"/>
    <property type="match status" value="1"/>
</dbReference>
<keyword evidence="3" id="KW-1185">Reference proteome</keyword>
<dbReference type="SUPFAM" id="SSF52540">
    <property type="entry name" value="P-loop containing nucleoside triphosphate hydrolases"/>
    <property type="match status" value="1"/>
</dbReference>
<dbReference type="InterPro" id="IPR027417">
    <property type="entry name" value="P-loop_NTPase"/>
</dbReference>
<name>A0AAD2CMD7_9STRA</name>
<sequence length="1109" mass="123992">MPPSLPSDLHSSELPECQELTATHSRQTPFRGDESKTADEAAGILESALKSSAGDVVRSEATVKVTLSAQLKKAQKVQHKLPVDELGMVGREQEQKELTSSFDHIFHVNSEELESFKKQVVLVSGKSGTGKSKLIDGLCQYASSSKHSDKTVLLARGKYDFNEYFVEPYSGIVAGFEHLFHQIKTHEGGSLSVEAIGSSLREELGQNTETLLRLLPGLEDILPSDTSAGAATPSNEVFNVEASQKQLKYSFQVLVRVLCEHCTALLLVLNDLQWADEASLDIVDHLISDVQNQNALMVVGCYRSDEVDDTHALSRKIRALRGKSESQKMEMTDIHLGAFSLESTNNVIMRLLSIGDSLKTKDLADICFKRTNGNPHFLIELLMLLKDADLLRFGRLQWEWDESEIESFTKSINTVEALLQSRMEKLLDAEKLLLQYAACLGSSFQVDVLNLVWKNHSANNFDSKSIKDLESLLRGLEKGHYIESIGVNKYGWVHDKVQEAALSLGDSQESSFQFEIGTILFKTLDEGQLDGLLFDVVDLINQGNVKRRPELAVLNLQAAEKARRVSAFSSASLYVAHGIDLLPSDKWSSHRKTTLRLYTLGVQLGLATGDVFTMEEYRDEILSQKNCSIIEKLPIQVAHINRLCASSKYSKAIELSLDLLKELGCNLIPHRSLVTLQAIASLKSTINMAKKIVLEDFCQSHPLLTDPHQKAIIQALSKLAYAGFMNSNTFVSALATTRIIQITMKYGINSDSSVAFATLGLIAKSAFGDFATAAFLANTSRLLQYRDPNNFHTADALFLSYVFSIGWSVPLQDLQQPMKLGYLAGMRAGNNDYGFWCLLKYHVLLPLHTGRPLGTILARCPECLYQFEDYHLDEQCFYTRLNWQICLSLTGRAQGPTRLHGGIFNDNMDNETIPLRIATVKKAQVELWVLYGAYKQAADLAIECGDSYDKLSNLSFMCMSETFYRGLALYAAHCDTKQRKYKKHAKRARKKLALWETKGVPGVVHYHALLNAEQAAVDKKYKDADLRYQKAIKLAASTGYLNCAALFNERHANFLQQKGPYFESRSDDVVFRLGEAMRYYKEWGAVLKVEEIRKKKLIFASKAKLRRGA</sequence>
<evidence type="ECO:0000313" key="3">
    <source>
        <dbReference type="Proteomes" id="UP001295423"/>
    </source>
</evidence>